<dbReference type="Proteomes" id="UP001225933">
    <property type="component" value="Unassembled WGS sequence"/>
</dbReference>
<protein>
    <submittedName>
        <fullName evidence="5">AraC family transcriptional regulator</fullName>
    </submittedName>
</protein>
<dbReference type="Pfam" id="PF12833">
    <property type="entry name" value="HTH_18"/>
    <property type="match status" value="1"/>
</dbReference>
<keyword evidence="2" id="KW-0238">DNA-binding</keyword>
<dbReference type="AlphaFoldDB" id="A0AAJ1R2G2"/>
<dbReference type="SUPFAM" id="SSF46689">
    <property type="entry name" value="Homeodomain-like"/>
    <property type="match status" value="1"/>
</dbReference>
<dbReference type="PRINTS" id="PR00032">
    <property type="entry name" value="HTHARAC"/>
</dbReference>
<evidence type="ECO:0000256" key="1">
    <source>
        <dbReference type="ARBA" id="ARBA00023015"/>
    </source>
</evidence>
<sequence>MENKFIRISSISKFHQLSNLSKPKHPLISLINLNEVVAQDFESPMSIILDFYTISLKKCISNKIKYGQKDYDFDEGVMAFLEPGQVISTTDKDNKAEGWWLIFHPDFIRQYPLAKQIKEYGFFSYSVNEALHLSEKEENMIELIFKNIEEEYNTSIDSFSQDVMISQLELLLNYSNRFYNRQFITRKNSNNDLLIRLKDLLDHYFRENLVLEKGLPTVQYLADSLNISPNYLSDMLRNSTGQNTQQHIHEKIIELAKDMLTSTNLSVSEIAFKLGFEYPQSFSKLFKNKMNVTPNEFRLKFN</sequence>
<proteinExistence type="predicted"/>
<dbReference type="EMBL" id="JAUHGV010000004">
    <property type="protein sequence ID" value="MDN4011800.1"/>
    <property type="molecule type" value="Genomic_DNA"/>
</dbReference>
<keyword evidence="3" id="KW-0804">Transcription</keyword>
<feature type="domain" description="HTH araC/xylS-type" evidence="4">
    <location>
        <begin position="199"/>
        <end position="300"/>
    </location>
</feature>
<name>A0AAJ1R2G2_9FLAO</name>
<dbReference type="PROSITE" id="PS00041">
    <property type="entry name" value="HTH_ARAC_FAMILY_1"/>
    <property type="match status" value="1"/>
</dbReference>
<evidence type="ECO:0000259" key="4">
    <source>
        <dbReference type="PROSITE" id="PS01124"/>
    </source>
</evidence>
<dbReference type="InterPro" id="IPR018060">
    <property type="entry name" value="HTH_AraC"/>
</dbReference>
<dbReference type="InterPro" id="IPR020449">
    <property type="entry name" value="Tscrpt_reg_AraC-type_HTH"/>
</dbReference>
<dbReference type="PANTHER" id="PTHR43280">
    <property type="entry name" value="ARAC-FAMILY TRANSCRIPTIONAL REGULATOR"/>
    <property type="match status" value="1"/>
</dbReference>
<dbReference type="RefSeq" id="WP_214591040.1">
    <property type="nucleotide sequence ID" value="NZ_JAUHGV010000004.1"/>
</dbReference>
<dbReference type="GO" id="GO:0043565">
    <property type="term" value="F:sequence-specific DNA binding"/>
    <property type="evidence" value="ECO:0007669"/>
    <property type="project" value="InterPro"/>
</dbReference>
<evidence type="ECO:0000256" key="2">
    <source>
        <dbReference type="ARBA" id="ARBA00023125"/>
    </source>
</evidence>
<dbReference type="Gene3D" id="1.10.10.60">
    <property type="entry name" value="Homeodomain-like"/>
    <property type="match status" value="2"/>
</dbReference>
<dbReference type="GO" id="GO:0003700">
    <property type="term" value="F:DNA-binding transcription factor activity"/>
    <property type="evidence" value="ECO:0007669"/>
    <property type="project" value="InterPro"/>
</dbReference>
<comment type="caution">
    <text evidence="5">The sequence shown here is derived from an EMBL/GenBank/DDBJ whole genome shotgun (WGS) entry which is preliminary data.</text>
</comment>
<dbReference type="PANTHER" id="PTHR43280:SF32">
    <property type="entry name" value="TRANSCRIPTIONAL REGULATORY PROTEIN"/>
    <property type="match status" value="1"/>
</dbReference>
<evidence type="ECO:0000313" key="5">
    <source>
        <dbReference type="EMBL" id="MDN4011800.1"/>
    </source>
</evidence>
<keyword evidence="1" id="KW-0805">Transcription regulation</keyword>
<dbReference type="SMART" id="SM00342">
    <property type="entry name" value="HTH_ARAC"/>
    <property type="match status" value="1"/>
</dbReference>
<evidence type="ECO:0000256" key="3">
    <source>
        <dbReference type="ARBA" id="ARBA00023163"/>
    </source>
</evidence>
<dbReference type="InterPro" id="IPR009057">
    <property type="entry name" value="Homeodomain-like_sf"/>
</dbReference>
<accession>A0AAJ1R2G2</accession>
<dbReference type="PROSITE" id="PS01124">
    <property type="entry name" value="HTH_ARAC_FAMILY_2"/>
    <property type="match status" value="1"/>
</dbReference>
<organism evidence="5 6">
    <name type="scientific">Chryseobacterium gambrini</name>
    <dbReference type="NCBI Taxonomy" id="373672"/>
    <lineage>
        <taxon>Bacteria</taxon>
        <taxon>Pseudomonadati</taxon>
        <taxon>Bacteroidota</taxon>
        <taxon>Flavobacteriia</taxon>
        <taxon>Flavobacteriales</taxon>
        <taxon>Weeksellaceae</taxon>
        <taxon>Chryseobacterium group</taxon>
        <taxon>Chryseobacterium</taxon>
    </lineage>
</organism>
<reference evidence="5" key="1">
    <citation type="submission" date="2023-06" db="EMBL/GenBank/DDBJ databases">
        <title>Two Chryseobacterium gambrini strains from China.</title>
        <authorList>
            <person name="Zeng J."/>
            <person name="Wu Y."/>
        </authorList>
    </citation>
    <scope>NUCLEOTIDE SEQUENCE</scope>
    <source>
        <strain evidence="5">SQ219</strain>
    </source>
</reference>
<evidence type="ECO:0000313" key="6">
    <source>
        <dbReference type="Proteomes" id="UP001225933"/>
    </source>
</evidence>
<gene>
    <name evidence="5" type="ORF">QX233_04940</name>
</gene>
<dbReference type="InterPro" id="IPR018062">
    <property type="entry name" value="HTH_AraC-typ_CS"/>
</dbReference>